<dbReference type="Proteomes" id="UP000617734">
    <property type="component" value="Unassembled WGS sequence"/>
</dbReference>
<keyword evidence="2" id="KW-1185">Reference proteome</keyword>
<reference evidence="1" key="2">
    <citation type="submission" date="2020-09" db="EMBL/GenBank/DDBJ databases">
        <authorList>
            <person name="Sun Q."/>
            <person name="Ohkuma M."/>
        </authorList>
    </citation>
    <scope>NUCLEOTIDE SEQUENCE</scope>
    <source>
        <strain evidence="1">JCM 4646</strain>
    </source>
</reference>
<organism evidence="1 2">
    <name type="scientific">Kitasatospora indigofera</name>
    <dbReference type="NCBI Taxonomy" id="67307"/>
    <lineage>
        <taxon>Bacteria</taxon>
        <taxon>Bacillati</taxon>
        <taxon>Actinomycetota</taxon>
        <taxon>Actinomycetes</taxon>
        <taxon>Kitasatosporales</taxon>
        <taxon>Streptomycetaceae</taxon>
        <taxon>Kitasatospora</taxon>
    </lineage>
</organism>
<dbReference type="NCBIfam" id="TIGR02243">
    <property type="entry name" value="putative baseplate assembly protein"/>
    <property type="match status" value="1"/>
</dbReference>
<evidence type="ECO:0008006" key="3">
    <source>
        <dbReference type="Google" id="ProtNLM"/>
    </source>
</evidence>
<name>A0A919FGS8_9ACTN</name>
<comment type="caution">
    <text evidence="1">The sequence shown here is derived from an EMBL/GenBank/DDBJ whole genome shotgun (WGS) entry which is preliminary data.</text>
</comment>
<dbReference type="AlphaFoldDB" id="A0A919FGS8"/>
<dbReference type="RefSeq" id="WP_190210139.1">
    <property type="nucleotide sequence ID" value="NZ_BNBO01000006.1"/>
</dbReference>
<evidence type="ECO:0000313" key="1">
    <source>
        <dbReference type="EMBL" id="GHH64942.1"/>
    </source>
</evidence>
<gene>
    <name evidence="1" type="ORF">GCM10018781_16540</name>
</gene>
<dbReference type="EMBL" id="BNBO01000006">
    <property type="protein sequence ID" value="GHH64942.1"/>
    <property type="molecule type" value="Genomic_DNA"/>
</dbReference>
<reference evidence="1" key="1">
    <citation type="journal article" date="2014" name="Int. J. Syst. Evol. Microbiol.">
        <title>Complete genome sequence of Corynebacterium casei LMG S-19264T (=DSM 44701T), isolated from a smear-ripened cheese.</title>
        <authorList>
            <consortium name="US DOE Joint Genome Institute (JGI-PGF)"/>
            <person name="Walter F."/>
            <person name="Albersmeier A."/>
            <person name="Kalinowski J."/>
            <person name="Ruckert C."/>
        </authorList>
    </citation>
    <scope>NUCLEOTIDE SEQUENCE</scope>
    <source>
        <strain evidence="1">JCM 4646</strain>
    </source>
</reference>
<dbReference type="InterPro" id="IPR011749">
    <property type="entry name" value="CHP02243"/>
</dbReference>
<sequence length="1065" mass="111364">MSRPSAGCDCCTGTRPATPAPVWNRPALPELRYRAGTYDQFLGAMLARLSGADHAPLAALTTREPDDPSVALLDGWALVADVLTFYQERIANEGYLRTATEQVSLAGLGRLVGHRPRPALAAGTFLAYTLDPGTRCTVPAGSQVKSAPPPGGLPQTFETAEDLAARADWNQLPVRTTTRASVDPDAAGQLPSLELEGIQPNLGAGDRLLLTFGDPGRNTVRVVEGTRPDPHHRRTTVLLKAPGPVQQLDHEVRAFREDVEKAVRKPQPGKPFEDFLRVLREALHAGDVLRDPDALAAALDHKLQDFRERISGGEADTAHAGDLLDKVTARVAAVRAAAEQVGVAATAGPSPGGSGGEPFVDPLNLGRQVLHALERSPSRPPRTPTEAATSVATLFGPESDSLSRLLAANRPRLAETLNHALGTVSVTAADPPGVQWFRVKAAPFGATIPDDARVARLLGAAGSSRRPGPYASLEDGNVLLLDAVYETILPGSWIAVQRADADAPSRIIQVTGVTQLAVADEHYAARVTGLRLARPWTDDPGDLAVRRTSIVWAAGETLRLAGPPDPSDVGGDEIQLAGTCEGLTPGRRLIVSGERTDIPRVSGVRGSELVMLGGMRHGQDPDGAPGGDRVSSTLVLTTALAYRYRRDTVVVHGNVVLATAGETRTEILGSGDATRAGQVFPLRQGPLTWLPARTPDGAREALTVEVEGVAWPRVADLTEAGPATPAYRLRVGVDGGAAVEFGDGRHGARLPTGVENVTARYRVGGGNAGNVAAGQVNQVVSRPLGVSGVTNPLPATGGTDADGLSGTRRGVPVPLSALDRLVSVRDYEDFALAFAGVGKAVARRCPDGTRQLVHVTVAAAGDAPLDADSQLLAALQAALSRYGDPALPVRVEVCERVRLVLSLGVRALPDRSRGVVEQAVRDALVDRLGFAAAELARPVFLSAAVAAAQAVPGVDFVDVDAFGGIGDDADAAGVIRFARELTAAPWVPALPAGYRETRYTPAPGETAASVAAVNGLDEEQLARLNPGGTSPAPGAALVVRRALRPAQLVLLDPALPETLVLRRIP</sequence>
<evidence type="ECO:0000313" key="2">
    <source>
        <dbReference type="Proteomes" id="UP000617734"/>
    </source>
</evidence>
<proteinExistence type="predicted"/>
<accession>A0A919FGS8</accession>
<protein>
    <recommendedName>
        <fullName evidence="3">Baseplate assembly protein</fullName>
    </recommendedName>
</protein>
<dbReference type="GeneID" id="95352147"/>